<feature type="transmembrane region" description="Helical" evidence="6">
    <location>
        <begin position="79"/>
        <end position="101"/>
    </location>
</feature>
<dbReference type="Pfam" id="PF09678">
    <property type="entry name" value="Caa3_CtaG"/>
    <property type="match status" value="1"/>
</dbReference>
<feature type="transmembrane region" description="Helical" evidence="6">
    <location>
        <begin position="47"/>
        <end position="67"/>
    </location>
</feature>
<feature type="transmembrane region" description="Helical" evidence="6">
    <location>
        <begin position="146"/>
        <end position="172"/>
    </location>
</feature>
<evidence type="ECO:0000256" key="1">
    <source>
        <dbReference type="ARBA" id="ARBA00004651"/>
    </source>
</evidence>
<dbReference type="GO" id="GO:0005886">
    <property type="term" value="C:plasma membrane"/>
    <property type="evidence" value="ECO:0007669"/>
    <property type="project" value="UniProtKB-SubCell"/>
</dbReference>
<evidence type="ECO:0000256" key="2">
    <source>
        <dbReference type="ARBA" id="ARBA00022475"/>
    </source>
</evidence>
<accession>A0AB39HRS5</accession>
<dbReference type="InterPro" id="IPR019108">
    <property type="entry name" value="Caa3_assmbl_CtaG-rel"/>
</dbReference>
<comment type="subcellular location">
    <subcellularLocation>
        <location evidence="1">Cell membrane</location>
        <topology evidence="1">Multi-pass membrane protein</topology>
    </subcellularLocation>
</comment>
<proteinExistence type="predicted"/>
<dbReference type="RefSeq" id="WP_368654019.1">
    <property type="nucleotide sequence ID" value="NZ_CP162599.1"/>
</dbReference>
<keyword evidence="3 6" id="KW-0812">Transmembrane</keyword>
<reference evidence="7" key="1">
    <citation type="submission" date="2024-07" db="EMBL/GenBank/DDBJ databases">
        <title>Halotolerant mesophilic bacterium Ornithinibacillus sp. 4-3, sp. nov., isolated from soil.</title>
        <authorList>
            <person name="Sidarenka A.V."/>
            <person name="Guliayeva D.E."/>
            <person name="Leanovich S.I."/>
            <person name="Hileuskaya K.S."/>
            <person name="Akhremchuk A.E."/>
            <person name="Sikolenko M.A."/>
            <person name="Valentovich L.N."/>
        </authorList>
    </citation>
    <scope>NUCLEOTIDE SEQUENCE</scope>
    <source>
        <strain evidence="7">4-3</strain>
    </source>
</reference>
<feature type="transmembrane region" description="Helical" evidence="6">
    <location>
        <begin position="17"/>
        <end position="35"/>
    </location>
</feature>
<feature type="transmembrane region" description="Helical" evidence="6">
    <location>
        <begin position="121"/>
        <end position="140"/>
    </location>
</feature>
<protein>
    <submittedName>
        <fullName evidence="7">Cytochrome c oxidase assembly protein</fullName>
    </submittedName>
</protein>
<feature type="transmembrane region" description="Helical" evidence="6">
    <location>
        <begin position="238"/>
        <end position="256"/>
    </location>
</feature>
<evidence type="ECO:0000256" key="5">
    <source>
        <dbReference type="ARBA" id="ARBA00023136"/>
    </source>
</evidence>
<dbReference type="AlphaFoldDB" id="A0AB39HRS5"/>
<evidence type="ECO:0000256" key="6">
    <source>
        <dbReference type="SAM" id="Phobius"/>
    </source>
</evidence>
<evidence type="ECO:0000256" key="3">
    <source>
        <dbReference type="ARBA" id="ARBA00022692"/>
    </source>
</evidence>
<keyword evidence="4 6" id="KW-1133">Transmembrane helix</keyword>
<sequence>MGASVFSNYSWFELWRPFYLVILVIAGYLYIKHMIRSPIFKVNRNQIQYFFIAITLFYLMKGTPYHVIAKDYLFSAHTFQLAILCFAVIPLLILSFPVEFLRRVFWNYRMKFTLRIFSHPWLNAFLFNSLLSIYFIPPIFNFLKSHIWLLVIAQIIITALAFFMWWIIIAPIPEINMLSNVKKIIYIFFASALLLPIGFFLLIVQVEHYPIYGMVAGEFFKPLNAIYDQQLAGGLLKFTQLISYVYALLFIVLGWGRTEEEKEGEVDEDTRIIRGVVIPYKKKE</sequence>
<feature type="transmembrane region" description="Helical" evidence="6">
    <location>
        <begin position="184"/>
        <end position="204"/>
    </location>
</feature>
<keyword evidence="2" id="KW-1003">Cell membrane</keyword>
<organism evidence="7">
    <name type="scientific">Ornithinibacillus sp. 4-3</name>
    <dbReference type="NCBI Taxonomy" id="3231488"/>
    <lineage>
        <taxon>Bacteria</taxon>
        <taxon>Bacillati</taxon>
        <taxon>Bacillota</taxon>
        <taxon>Bacilli</taxon>
        <taxon>Bacillales</taxon>
        <taxon>Bacillaceae</taxon>
        <taxon>Ornithinibacillus</taxon>
    </lineage>
</organism>
<evidence type="ECO:0000256" key="4">
    <source>
        <dbReference type="ARBA" id="ARBA00022989"/>
    </source>
</evidence>
<dbReference type="EMBL" id="CP162599">
    <property type="protein sequence ID" value="XDK33337.1"/>
    <property type="molecule type" value="Genomic_DNA"/>
</dbReference>
<keyword evidence="5 6" id="KW-0472">Membrane</keyword>
<name>A0AB39HRS5_9BACI</name>
<gene>
    <name evidence="7" type="ORF">AB4Y30_02920</name>
</gene>
<evidence type="ECO:0000313" key="7">
    <source>
        <dbReference type="EMBL" id="XDK33337.1"/>
    </source>
</evidence>